<gene>
    <name evidence="2" type="ORF">MNB_SV-3-467</name>
</gene>
<accession>A0A1W1CYN0</accession>
<name>A0A1W1CYN0_9ZZZZ</name>
<evidence type="ECO:0000313" key="2">
    <source>
        <dbReference type="EMBL" id="SFV70772.1"/>
    </source>
</evidence>
<sequence length="94" mass="10957">MILTLIITFAFFLNKCSKKKKLLEELEQNLSTLQKQKREDETALLKKEQGVEKEILALQHTITDLERKIQEGTKNQVVAKIEALEKKRQNHSHS</sequence>
<evidence type="ECO:0000256" key="1">
    <source>
        <dbReference type="SAM" id="Coils"/>
    </source>
</evidence>
<proteinExistence type="predicted"/>
<keyword evidence="1" id="KW-0175">Coiled coil</keyword>
<organism evidence="2">
    <name type="scientific">hydrothermal vent metagenome</name>
    <dbReference type="NCBI Taxonomy" id="652676"/>
    <lineage>
        <taxon>unclassified sequences</taxon>
        <taxon>metagenomes</taxon>
        <taxon>ecological metagenomes</taxon>
    </lineage>
</organism>
<dbReference type="AlphaFoldDB" id="A0A1W1CYN0"/>
<protein>
    <submittedName>
        <fullName evidence="2">Uncharacterized protein</fullName>
    </submittedName>
</protein>
<dbReference type="EMBL" id="FPHI01000057">
    <property type="protein sequence ID" value="SFV70772.1"/>
    <property type="molecule type" value="Genomic_DNA"/>
</dbReference>
<reference evidence="2" key="1">
    <citation type="submission" date="2016-10" db="EMBL/GenBank/DDBJ databases">
        <authorList>
            <person name="de Groot N.N."/>
        </authorList>
    </citation>
    <scope>NUCLEOTIDE SEQUENCE</scope>
</reference>
<feature type="coiled-coil region" evidence="1">
    <location>
        <begin position="16"/>
        <end position="75"/>
    </location>
</feature>